<organism evidence="6 7">
    <name type="scientific">Halopseudomonas oceani</name>
    <dbReference type="NCBI Taxonomy" id="1708783"/>
    <lineage>
        <taxon>Bacteria</taxon>
        <taxon>Pseudomonadati</taxon>
        <taxon>Pseudomonadota</taxon>
        <taxon>Gammaproteobacteria</taxon>
        <taxon>Pseudomonadales</taxon>
        <taxon>Pseudomonadaceae</taxon>
        <taxon>Halopseudomonas</taxon>
    </lineage>
</organism>
<feature type="chain" id="PRO_5015131782" evidence="4">
    <location>
        <begin position="38"/>
        <end position="389"/>
    </location>
</feature>
<evidence type="ECO:0000256" key="4">
    <source>
        <dbReference type="SAM" id="SignalP"/>
    </source>
</evidence>
<evidence type="ECO:0000256" key="2">
    <source>
        <dbReference type="ARBA" id="ARBA00007639"/>
    </source>
</evidence>
<name>A0A2P4EUQ0_9GAMM</name>
<feature type="domain" description="Periplasmic binding protein" evidence="5">
    <location>
        <begin position="40"/>
        <end position="308"/>
    </location>
</feature>
<comment type="caution">
    <text evidence="6">The sequence shown here is derived from an EMBL/GenBank/DDBJ whole genome shotgun (WGS) entry which is preliminary data.</text>
</comment>
<dbReference type="GO" id="GO:0055085">
    <property type="term" value="P:transmembrane transport"/>
    <property type="evidence" value="ECO:0007669"/>
    <property type="project" value="UniProtKB-ARBA"/>
</dbReference>
<dbReference type="InterPro" id="IPR025997">
    <property type="entry name" value="SBP_2_dom"/>
</dbReference>
<dbReference type="OrthoDB" id="245475at2"/>
<evidence type="ECO:0000256" key="3">
    <source>
        <dbReference type="ARBA" id="ARBA00022729"/>
    </source>
</evidence>
<accession>A0A2P4EUQ0</accession>
<dbReference type="EMBL" id="PPSK01000009">
    <property type="protein sequence ID" value="POB03206.1"/>
    <property type="molecule type" value="Genomic_DNA"/>
</dbReference>
<dbReference type="Gene3D" id="3.40.50.2300">
    <property type="match status" value="2"/>
</dbReference>
<dbReference type="Proteomes" id="UP000243451">
    <property type="component" value="Unassembled WGS sequence"/>
</dbReference>
<dbReference type="AlphaFoldDB" id="A0A2P4EUQ0"/>
<dbReference type="PANTHER" id="PTHR46847:SF2">
    <property type="entry name" value="ABC TRANSPORTER SUGAR-BINDING PROTEIN"/>
    <property type="match status" value="1"/>
</dbReference>
<proteinExistence type="inferred from homology"/>
<dbReference type="GO" id="GO:0030246">
    <property type="term" value="F:carbohydrate binding"/>
    <property type="evidence" value="ECO:0007669"/>
    <property type="project" value="UniProtKB-ARBA"/>
</dbReference>
<dbReference type="InterPro" id="IPR028082">
    <property type="entry name" value="Peripla_BP_I"/>
</dbReference>
<gene>
    <name evidence="6" type="ORF">C1949_10980</name>
</gene>
<evidence type="ECO:0000256" key="1">
    <source>
        <dbReference type="ARBA" id="ARBA00004196"/>
    </source>
</evidence>
<dbReference type="Pfam" id="PF13407">
    <property type="entry name" value="Peripla_BP_4"/>
    <property type="match status" value="1"/>
</dbReference>
<protein>
    <submittedName>
        <fullName evidence="6">Sugar ABC transporter substrate-binding protein</fullName>
    </submittedName>
</protein>
<keyword evidence="3 4" id="KW-0732">Signal</keyword>
<evidence type="ECO:0000313" key="7">
    <source>
        <dbReference type="Proteomes" id="UP000243451"/>
    </source>
</evidence>
<dbReference type="CDD" id="cd06324">
    <property type="entry name" value="PBP1_ABC_sugar_binding-like"/>
    <property type="match status" value="1"/>
</dbReference>
<dbReference type="GO" id="GO:0030313">
    <property type="term" value="C:cell envelope"/>
    <property type="evidence" value="ECO:0007669"/>
    <property type="project" value="UniProtKB-SubCell"/>
</dbReference>
<reference evidence="6 7" key="1">
    <citation type="submission" date="2018-01" db="EMBL/GenBank/DDBJ databases">
        <title>Draft genome of the type strain Pseudomonas oceani DSM 100277 isolated from the deep water in Okinawa trough, northwestern Pacific Ocean.</title>
        <authorList>
            <person name="Gomila M."/>
            <person name="Mulet M."/>
            <person name="Garcia-Valdes E."/>
            <person name="Lalucat J."/>
        </authorList>
    </citation>
    <scope>NUCLEOTIDE SEQUENCE [LARGE SCALE GENOMIC DNA]</scope>
    <source>
        <strain evidence="6 7">DSM 100277</strain>
    </source>
</reference>
<dbReference type="PANTHER" id="PTHR46847">
    <property type="entry name" value="D-ALLOSE-BINDING PERIPLASMIC PROTEIN-RELATED"/>
    <property type="match status" value="1"/>
</dbReference>
<comment type="subcellular location">
    <subcellularLocation>
        <location evidence="1">Cell envelope</location>
    </subcellularLocation>
</comment>
<keyword evidence="7" id="KW-1185">Reference proteome</keyword>
<comment type="similarity">
    <text evidence="2">Belongs to the bacterial solute-binding protein 2 family.</text>
</comment>
<evidence type="ECO:0000313" key="6">
    <source>
        <dbReference type="EMBL" id="POB03206.1"/>
    </source>
</evidence>
<sequence>MFPGVSSLFNYLYYQRYYRRCGSLALLCLLLAQPAVAMQVVFISPGKSNEPFWVDAAEGLQHAAGSLGIELEILYAERNHLAQLSLAREVVGRPAERRPDYLLVAADKQTLPGQLEIAERAGVRVFSAYNGVQDAERGMLGYPREHLHYWLGSLVPNAQEAGYLTAQALIRQGLAQFQSPDEAMLEMLAISGDRATDSSRRRTYGMELAVAEYPQVALRQTVYADWQRDIARYQTPILLKRYPRTRLLWTGSDLMAFGALEAIRGAGLKPARDLLVSTVNMTERATRSLLDGELQSMAGGHHLAAAWALVVLYDYDHGVDFAESEGLEMERSMFALFDPQMAEVYLNYLAAGRPQVNYCRFSKVCNPARKEYDFSIRGWLQAAEAAASP</sequence>
<feature type="signal peptide" evidence="4">
    <location>
        <begin position="1"/>
        <end position="37"/>
    </location>
</feature>
<evidence type="ECO:0000259" key="5">
    <source>
        <dbReference type="Pfam" id="PF13407"/>
    </source>
</evidence>
<dbReference type="SUPFAM" id="SSF53822">
    <property type="entry name" value="Periplasmic binding protein-like I"/>
    <property type="match status" value="1"/>
</dbReference>